<accession>A0ABT6R4W5</accession>
<dbReference type="Gene3D" id="3.40.630.30">
    <property type="match status" value="1"/>
</dbReference>
<reference evidence="2 3" key="1">
    <citation type="submission" date="2023-04" db="EMBL/GenBank/DDBJ databases">
        <title>Antarctic isolates genomes.</title>
        <authorList>
            <person name="Dimov S.G."/>
        </authorList>
    </citation>
    <scope>NUCLEOTIDE SEQUENCE [LARGE SCALE GENOMIC DNA]</scope>
    <source>
        <strain evidence="2 3">AL19</strain>
    </source>
</reference>
<dbReference type="EMBL" id="JASBQV010000026">
    <property type="protein sequence ID" value="MDI3236004.1"/>
    <property type="molecule type" value="Genomic_DNA"/>
</dbReference>
<comment type="caution">
    <text evidence="2">The sequence shown here is derived from an EMBL/GenBank/DDBJ whole genome shotgun (WGS) entry which is preliminary data.</text>
</comment>
<name>A0ABT6R4W5_9BACL</name>
<dbReference type="PROSITE" id="PS51186">
    <property type="entry name" value="GNAT"/>
    <property type="match status" value="1"/>
</dbReference>
<dbReference type="GO" id="GO:0016746">
    <property type="term" value="F:acyltransferase activity"/>
    <property type="evidence" value="ECO:0007669"/>
    <property type="project" value="UniProtKB-KW"/>
</dbReference>
<organism evidence="2 3">
    <name type="scientific">Exiguobacterium antarcticum</name>
    <dbReference type="NCBI Taxonomy" id="132920"/>
    <lineage>
        <taxon>Bacteria</taxon>
        <taxon>Bacillati</taxon>
        <taxon>Bacillota</taxon>
        <taxon>Bacilli</taxon>
        <taxon>Bacillales</taxon>
        <taxon>Bacillales Family XII. Incertae Sedis</taxon>
        <taxon>Exiguobacterium</taxon>
    </lineage>
</organism>
<gene>
    <name evidence="2" type="ORF">QK289_13385</name>
</gene>
<evidence type="ECO:0000313" key="3">
    <source>
        <dbReference type="Proteomes" id="UP001243286"/>
    </source>
</evidence>
<protein>
    <submittedName>
        <fullName evidence="2">GNAT family N-acetyltransferase</fullName>
        <ecNumber evidence="2">2.3.1.-</ecNumber>
    </submittedName>
</protein>
<feature type="domain" description="N-acetyltransferase" evidence="1">
    <location>
        <begin position="7"/>
        <end position="147"/>
    </location>
</feature>
<dbReference type="InterPro" id="IPR016181">
    <property type="entry name" value="Acyl_CoA_acyltransferase"/>
</dbReference>
<evidence type="ECO:0000313" key="2">
    <source>
        <dbReference type="EMBL" id="MDI3236004.1"/>
    </source>
</evidence>
<evidence type="ECO:0000259" key="1">
    <source>
        <dbReference type="PROSITE" id="PS51186"/>
    </source>
</evidence>
<dbReference type="SUPFAM" id="SSF55729">
    <property type="entry name" value="Acyl-CoA N-acyltransferases (Nat)"/>
    <property type="match status" value="1"/>
</dbReference>
<dbReference type="Proteomes" id="UP001243286">
    <property type="component" value="Unassembled WGS sequence"/>
</dbReference>
<sequence>MYQTTLITFNELTVSSLYQLLKLRTDIFVVEQDCPYPELDNRDQDALHGLAYEGEKLIGCLRILPRKSSGAVSIGRVAVQVDYRSHGIARRLLNEAIAYLQEQGEVLIDLQAQAHLKEFYGSFGFEEKSEIYLEDGIPHLDMQMQLSEVPKRLQE</sequence>
<dbReference type="CDD" id="cd04301">
    <property type="entry name" value="NAT_SF"/>
    <property type="match status" value="1"/>
</dbReference>
<keyword evidence="3" id="KW-1185">Reference proteome</keyword>
<dbReference type="EC" id="2.3.1.-" evidence="2"/>
<dbReference type="Pfam" id="PF13673">
    <property type="entry name" value="Acetyltransf_10"/>
    <property type="match status" value="1"/>
</dbReference>
<proteinExistence type="predicted"/>
<keyword evidence="2" id="KW-0012">Acyltransferase</keyword>
<keyword evidence="2" id="KW-0808">Transferase</keyword>
<dbReference type="InterPro" id="IPR000182">
    <property type="entry name" value="GNAT_dom"/>
</dbReference>
<dbReference type="RefSeq" id="WP_014969558.1">
    <property type="nucleotide sequence ID" value="NZ_JASBQV010000026.1"/>
</dbReference>